<keyword evidence="2" id="KW-1185">Reference proteome</keyword>
<dbReference type="Proteomes" id="UP000558192">
    <property type="component" value="Unassembled WGS sequence"/>
</dbReference>
<comment type="caution">
    <text evidence="1">The sequence shown here is derived from an EMBL/GenBank/DDBJ whole genome shotgun (WGS) entry which is preliminary data.</text>
</comment>
<organism evidence="1 2">
    <name type="scientific">Sphingomonas kaistensis</name>
    <dbReference type="NCBI Taxonomy" id="298708"/>
    <lineage>
        <taxon>Bacteria</taxon>
        <taxon>Pseudomonadati</taxon>
        <taxon>Pseudomonadota</taxon>
        <taxon>Alphaproteobacteria</taxon>
        <taxon>Sphingomonadales</taxon>
        <taxon>Sphingomonadaceae</taxon>
        <taxon>Sphingomonas</taxon>
    </lineage>
</organism>
<sequence length="88" mass="10199">MVWHIARAEALADPLAARLKIMERLRRLAELDDPEGTVVQILIDAIMLVESYRGARHQITFLPELTRSIDELLREFEILERAEKMATE</sequence>
<evidence type="ECO:0000313" key="1">
    <source>
        <dbReference type="EMBL" id="NJC04594.1"/>
    </source>
</evidence>
<dbReference type="RefSeq" id="WP_168067393.1">
    <property type="nucleotide sequence ID" value="NZ_JAATJC010000001.1"/>
</dbReference>
<protein>
    <submittedName>
        <fullName evidence="1">Uncharacterized protein</fullName>
    </submittedName>
</protein>
<gene>
    <name evidence="1" type="ORF">GGQ97_000387</name>
</gene>
<dbReference type="EMBL" id="JAATJC010000001">
    <property type="protein sequence ID" value="NJC04594.1"/>
    <property type="molecule type" value="Genomic_DNA"/>
</dbReference>
<proteinExistence type="predicted"/>
<accession>A0A7X5Y3R3</accession>
<evidence type="ECO:0000313" key="2">
    <source>
        <dbReference type="Proteomes" id="UP000558192"/>
    </source>
</evidence>
<name>A0A7X5Y3R3_9SPHN</name>
<reference evidence="1 2" key="1">
    <citation type="submission" date="2020-03" db="EMBL/GenBank/DDBJ databases">
        <title>Genomic Encyclopedia of Type Strains, Phase IV (KMG-IV): sequencing the most valuable type-strain genomes for metagenomic binning, comparative biology and taxonomic classification.</title>
        <authorList>
            <person name="Goeker M."/>
        </authorList>
    </citation>
    <scope>NUCLEOTIDE SEQUENCE [LARGE SCALE GENOMIC DNA]</scope>
    <source>
        <strain evidence="1 2">DSM 16846</strain>
    </source>
</reference>
<dbReference type="AlphaFoldDB" id="A0A7X5Y3R3"/>